<sequence length="187" mass="21922">MRTSLTQQMQRQIQLGDTVHETIQISVTRKTKNDLIWYGVINQVLIARGYKQTRNTRWEGEFIFDREERFSIRTPAERALKEAIKVAGKRSVTISLVLGKFPKYQLSTRDIFAKYDIKHFSYLKRLTQSISIHTPPKNKPRPKPKKLDVYEVACLYRDGLEVAVIAKKLRTTQAQIYMILNNDIFNF</sequence>
<dbReference type="Proteomes" id="UP000251647">
    <property type="component" value="Unassembled WGS sequence"/>
</dbReference>
<dbReference type="RefSeq" id="WP_146130116.1">
    <property type="nucleotide sequence ID" value="NZ_UATL01000008.1"/>
</dbReference>
<dbReference type="AlphaFoldDB" id="A0A2X1XYX9"/>
<proteinExistence type="predicted"/>
<gene>
    <name evidence="1" type="ORF">NCTC11647_04390</name>
</gene>
<dbReference type="EMBL" id="UATL01000008">
    <property type="protein sequence ID" value="SPY46044.1"/>
    <property type="molecule type" value="Genomic_DNA"/>
</dbReference>
<evidence type="ECO:0000313" key="1">
    <source>
        <dbReference type="EMBL" id="SPY46044.1"/>
    </source>
</evidence>
<evidence type="ECO:0000313" key="2">
    <source>
        <dbReference type="Proteomes" id="UP000251647"/>
    </source>
</evidence>
<protein>
    <submittedName>
        <fullName evidence="1">Uncharacterized protein</fullName>
    </submittedName>
</protein>
<name>A0A2X1XYX9_PHODM</name>
<reference evidence="1 2" key="1">
    <citation type="submission" date="2018-06" db="EMBL/GenBank/DDBJ databases">
        <authorList>
            <consortium name="Pathogen Informatics"/>
            <person name="Doyle S."/>
        </authorList>
    </citation>
    <scope>NUCLEOTIDE SEQUENCE [LARGE SCALE GENOMIC DNA]</scope>
    <source>
        <strain evidence="1 2">NCTC11647</strain>
    </source>
</reference>
<accession>A0A2X1XYX9</accession>
<organism evidence="1 2">
    <name type="scientific">Photobacterium damselae</name>
    <dbReference type="NCBI Taxonomy" id="38293"/>
    <lineage>
        <taxon>Bacteria</taxon>
        <taxon>Pseudomonadati</taxon>
        <taxon>Pseudomonadota</taxon>
        <taxon>Gammaproteobacteria</taxon>
        <taxon>Vibrionales</taxon>
        <taxon>Vibrionaceae</taxon>
        <taxon>Photobacterium</taxon>
    </lineage>
</organism>